<dbReference type="Pfam" id="PF07690">
    <property type="entry name" value="MFS_1"/>
    <property type="match status" value="1"/>
</dbReference>
<reference evidence="10" key="1">
    <citation type="submission" date="2015-02" db="EMBL/GenBank/DDBJ databases">
        <title>Genome sequencing for Strongylocentrotus purpuratus.</title>
        <authorList>
            <person name="Murali S."/>
            <person name="Liu Y."/>
            <person name="Vee V."/>
            <person name="English A."/>
            <person name="Wang M."/>
            <person name="Skinner E."/>
            <person name="Han Y."/>
            <person name="Muzny D.M."/>
            <person name="Worley K.C."/>
            <person name="Gibbs R.A."/>
        </authorList>
    </citation>
    <scope>NUCLEOTIDE SEQUENCE</scope>
</reference>
<dbReference type="GO" id="GO:0016020">
    <property type="term" value="C:membrane"/>
    <property type="evidence" value="ECO:0000318"/>
    <property type="project" value="GO_Central"/>
</dbReference>
<name>A0A7M7HKT4_STRPU</name>
<evidence type="ECO:0000313" key="9">
    <source>
        <dbReference type="EnsemblMetazoa" id="XP_011676546"/>
    </source>
</evidence>
<proteinExistence type="inferred from homology"/>
<evidence type="ECO:0000256" key="2">
    <source>
        <dbReference type="ARBA" id="ARBA00022448"/>
    </source>
</evidence>
<dbReference type="PANTHER" id="PTHR19432">
    <property type="entry name" value="SUGAR TRANSPORTER"/>
    <property type="match status" value="1"/>
</dbReference>
<dbReference type="Gene3D" id="1.20.1250.20">
    <property type="entry name" value="MFS general substrate transporter like domains"/>
    <property type="match status" value="1"/>
</dbReference>
<comment type="similarity">
    <text evidence="6">Belongs to the glycoside-pentoside-hexuronide (GPH) cation symporter transporter (TC 2.A.2) family.</text>
</comment>
<comment type="subcellular location">
    <subcellularLocation>
        <location evidence="1">Membrane</location>
        <topology evidence="1">Multi-pass membrane protein</topology>
    </subcellularLocation>
</comment>
<dbReference type="PANTHER" id="PTHR19432:SF96">
    <property type="entry name" value="MAJOR FACILITATOR SUPERFAMILY (MFS) PROFILE DOMAIN-CONTAINING PROTEIN"/>
    <property type="match status" value="1"/>
</dbReference>
<dbReference type="KEGG" id="spu:576650"/>
<feature type="compositionally biased region" description="Basic and acidic residues" evidence="7">
    <location>
        <begin position="328"/>
        <end position="347"/>
    </location>
</feature>
<evidence type="ECO:0000256" key="3">
    <source>
        <dbReference type="ARBA" id="ARBA00022692"/>
    </source>
</evidence>
<feature type="region of interest" description="Disordered" evidence="7">
    <location>
        <begin position="64"/>
        <end position="85"/>
    </location>
</feature>
<dbReference type="RefSeq" id="XP_011676546.2">
    <property type="nucleotide sequence ID" value="XM_011678244.2"/>
</dbReference>
<keyword evidence="2" id="KW-0813">Transport</keyword>
<dbReference type="Proteomes" id="UP000007110">
    <property type="component" value="Unassembled WGS sequence"/>
</dbReference>
<feature type="transmembrane region" description="Helical" evidence="8">
    <location>
        <begin position="225"/>
        <end position="246"/>
    </location>
</feature>
<evidence type="ECO:0000256" key="6">
    <source>
        <dbReference type="ARBA" id="ARBA00038193"/>
    </source>
</evidence>
<feature type="transmembrane region" description="Helical" evidence="8">
    <location>
        <begin position="304"/>
        <end position="324"/>
    </location>
</feature>
<evidence type="ECO:0000256" key="7">
    <source>
        <dbReference type="SAM" id="MobiDB-lite"/>
    </source>
</evidence>
<dbReference type="OMA" id="IANGIDW"/>
<dbReference type="GO" id="GO:0008506">
    <property type="term" value="F:sucrose:proton symporter activity"/>
    <property type="evidence" value="ECO:0000318"/>
    <property type="project" value="GO_Central"/>
</dbReference>
<dbReference type="AlphaFoldDB" id="A0A7M7HKT4"/>
<keyword evidence="3 8" id="KW-0812">Transmembrane</keyword>
<dbReference type="EnsemblMetazoa" id="XM_011678244">
    <property type="protein sequence ID" value="XP_011676546"/>
    <property type="gene ID" value="LOC576650"/>
</dbReference>
<evidence type="ECO:0000256" key="5">
    <source>
        <dbReference type="ARBA" id="ARBA00023136"/>
    </source>
</evidence>
<feature type="transmembrane region" description="Helical" evidence="8">
    <location>
        <begin position="267"/>
        <end position="284"/>
    </location>
</feature>
<feature type="transmembrane region" description="Helical" evidence="8">
    <location>
        <begin position="159"/>
        <end position="182"/>
    </location>
</feature>
<feature type="region of interest" description="Disordered" evidence="7">
    <location>
        <begin position="325"/>
        <end position="409"/>
    </location>
</feature>
<feature type="transmembrane region" description="Helical" evidence="8">
    <location>
        <begin position="498"/>
        <end position="519"/>
    </location>
</feature>
<dbReference type="InterPro" id="IPR011701">
    <property type="entry name" value="MFS"/>
</dbReference>
<dbReference type="GeneID" id="576650"/>
<feature type="compositionally biased region" description="Basic and acidic residues" evidence="7">
    <location>
        <begin position="370"/>
        <end position="402"/>
    </location>
</feature>
<feature type="transmembrane region" description="Helical" evidence="8">
    <location>
        <begin position="602"/>
        <end position="624"/>
    </location>
</feature>
<sequence>MASTSSHDRYSASVPTSTGRLKSYPVRVPTNSPSDTTSPSPPGSPVAPSTSYVVSGRRSLSISVGDSGASRFRNDSITSQSQYHSPPLVIRTRRSSFSITNHILHPSGSRYKGPAPPPKRTLWQLIRNSSIQFGLEFCYATETAMVTPILLQLGLPTKLYGLAFFLAPIFGFLMNPFIGTTSDRCMCSWGRRRPFILALGLGTLLGVSLYLNGGDIGALIESEDNLWGIVITLIGVIFLDVSADSSDGPSRAYLLDVCDLEDVNTGLNLRAVLGGIGGGLGYIANGIDWTSTSLSKALGGQLRVVFLLNVVIYFTCLMMNMTSIPETPLKKSPKDGNAEKVTVRSDENENDGDIDETSPLMIGRSNRGSYHSESKTVRAHRTSTEDDVAHSPMKDGSRRHAESGIWSPDGHHTALPQIGEDESVADNDEEPASVLALLKSILHMPTELRRLCVNHYFGWAGMVTVLLFFTDFVGQAVYNGDPTAPEGSYAYNAYHEGVKTGCWGMAVFAFSSSLSAIFYMKVDHILSHRTLYVFGQLCFAVCAGLMAVLVQYKYAVLTFCFGFGVQFTTLMTIPFNILAEFHDCPSYKNPKGGVKRGLGTDVACLCCQLFLAQITVSAIMGPLVSALGSHVTVVIFASIMGFLASLSSALIVIYKPIPPKVKENNSIQEQC</sequence>
<feature type="transmembrane region" description="Helical" evidence="8">
    <location>
        <begin position="556"/>
        <end position="581"/>
    </location>
</feature>
<feature type="compositionally biased region" description="Basic and acidic residues" evidence="7">
    <location>
        <begin position="1"/>
        <end position="10"/>
    </location>
</feature>
<evidence type="ECO:0000256" key="1">
    <source>
        <dbReference type="ARBA" id="ARBA00004141"/>
    </source>
</evidence>
<dbReference type="InParanoid" id="A0A7M7HKT4"/>
<protein>
    <submittedName>
        <fullName evidence="9">Uncharacterized protein</fullName>
    </submittedName>
</protein>
<feature type="region of interest" description="Disordered" evidence="7">
    <location>
        <begin position="1"/>
        <end position="52"/>
    </location>
</feature>
<feature type="compositionally biased region" description="Polar residues" evidence="7">
    <location>
        <begin position="75"/>
        <end position="84"/>
    </location>
</feature>
<feature type="transmembrane region" description="Helical" evidence="8">
    <location>
        <begin position="456"/>
        <end position="478"/>
    </location>
</feature>
<keyword evidence="4 8" id="KW-1133">Transmembrane helix</keyword>
<dbReference type="InterPro" id="IPR036259">
    <property type="entry name" value="MFS_trans_sf"/>
</dbReference>
<evidence type="ECO:0000313" key="10">
    <source>
        <dbReference type="Proteomes" id="UP000007110"/>
    </source>
</evidence>
<evidence type="ECO:0000256" key="4">
    <source>
        <dbReference type="ARBA" id="ARBA00022989"/>
    </source>
</evidence>
<accession>A0A7M7HKT4</accession>
<feature type="compositionally biased region" description="Low complexity" evidence="7">
    <location>
        <begin position="29"/>
        <end position="38"/>
    </location>
</feature>
<feature type="transmembrane region" description="Helical" evidence="8">
    <location>
        <begin position="531"/>
        <end position="550"/>
    </location>
</feature>
<dbReference type="SUPFAM" id="SSF103473">
    <property type="entry name" value="MFS general substrate transporter"/>
    <property type="match status" value="1"/>
</dbReference>
<keyword evidence="5 8" id="KW-0472">Membrane</keyword>
<evidence type="ECO:0000256" key="8">
    <source>
        <dbReference type="SAM" id="Phobius"/>
    </source>
</evidence>
<dbReference type="OrthoDB" id="28755at2759"/>
<feature type="transmembrane region" description="Helical" evidence="8">
    <location>
        <begin position="194"/>
        <end position="213"/>
    </location>
</feature>
<organism evidence="9 10">
    <name type="scientific">Strongylocentrotus purpuratus</name>
    <name type="common">Purple sea urchin</name>
    <dbReference type="NCBI Taxonomy" id="7668"/>
    <lineage>
        <taxon>Eukaryota</taxon>
        <taxon>Metazoa</taxon>
        <taxon>Echinodermata</taxon>
        <taxon>Eleutherozoa</taxon>
        <taxon>Echinozoa</taxon>
        <taxon>Echinoidea</taxon>
        <taxon>Euechinoidea</taxon>
        <taxon>Echinacea</taxon>
        <taxon>Camarodonta</taxon>
        <taxon>Echinidea</taxon>
        <taxon>Strongylocentrotidae</taxon>
        <taxon>Strongylocentrotus</taxon>
    </lineage>
</organism>
<keyword evidence="10" id="KW-1185">Reference proteome</keyword>
<feature type="transmembrane region" description="Helical" evidence="8">
    <location>
        <begin position="630"/>
        <end position="654"/>
    </location>
</feature>
<reference evidence="9" key="2">
    <citation type="submission" date="2021-01" db="UniProtKB">
        <authorList>
            <consortium name="EnsemblMetazoa"/>
        </authorList>
    </citation>
    <scope>IDENTIFICATION</scope>
</reference>